<accession>A0A6B3KJZ1</accession>
<sequence>MKTIAIAVQKGGSGKTTIAVHLA</sequence>
<protein>
    <submittedName>
        <fullName evidence="2">ParA family protein</fullName>
    </submittedName>
</protein>
<evidence type="ECO:0000313" key="2">
    <source>
        <dbReference type="EMBL" id="NEK75114.1"/>
    </source>
</evidence>
<feature type="non-terminal residue" evidence="2">
    <location>
        <position position="23"/>
    </location>
</feature>
<reference evidence="2" key="1">
    <citation type="submission" date="2019-11" db="EMBL/GenBank/DDBJ databases">
        <title>Genome-resolved metagenomics to study the prevalence of co-infection and intraspecific heterogeneity among plant pathogen metapopulations.</title>
        <authorList>
            <person name="Newberry E."/>
            <person name="Bhandari R."/>
            <person name="Kemble J."/>
            <person name="Sikora E."/>
            <person name="Potnis N."/>
        </authorList>
    </citation>
    <scope>NUCLEOTIDE SEQUENCE</scope>
    <source>
        <strain evidence="2">Xe_Pep_Tuscaloosa_18b</strain>
    </source>
</reference>
<evidence type="ECO:0000259" key="1">
    <source>
        <dbReference type="Pfam" id="PF01656"/>
    </source>
</evidence>
<feature type="domain" description="CobQ/CobB/MinD/ParA nucleotide binding" evidence="1">
    <location>
        <begin position="4"/>
        <end position="23"/>
    </location>
</feature>
<dbReference type="Gene3D" id="3.40.50.300">
    <property type="entry name" value="P-loop containing nucleotide triphosphate hydrolases"/>
    <property type="match status" value="1"/>
</dbReference>
<organism evidence="2">
    <name type="scientific">Xanthomonas euvesicatoria</name>
    <dbReference type="NCBI Taxonomy" id="456327"/>
    <lineage>
        <taxon>Bacteria</taxon>
        <taxon>Pseudomonadati</taxon>
        <taxon>Pseudomonadota</taxon>
        <taxon>Gammaproteobacteria</taxon>
        <taxon>Lysobacterales</taxon>
        <taxon>Lysobacteraceae</taxon>
        <taxon>Xanthomonas</taxon>
    </lineage>
</organism>
<proteinExistence type="predicted"/>
<dbReference type="EMBL" id="JAAGYV010000272">
    <property type="protein sequence ID" value="NEK75114.1"/>
    <property type="molecule type" value="Genomic_DNA"/>
</dbReference>
<dbReference type="SUPFAM" id="SSF52540">
    <property type="entry name" value="P-loop containing nucleoside triphosphate hydrolases"/>
    <property type="match status" value="1"/>
</dbReference>
<dbReference type="AlphaFoldDB" id="A0A6B3KJZ1"/>
<name>A0A6B3KJZ1_XANEU</name>
<dbReference type="InterPro" id="IPR002586">
    <property type="entry name" value="CobQ/CobB/MinD/ParA_Nub-bd_dom"/>
</dbReference>
<dbReference type="Pfam" id="PF01656">
    <property type="entry name" value="CbiA"/>
    <property type="match status" value="1"/>
</dbReference>
<comment type="caution">
    <text evidence="2">The sequence shown here is derived from an EMBL/GenBank/DDBJ whole genome shotgun (WGS) entry which is preliminary data.</text>
</comment>
<dbReference type="InterPro" id="IPR027417">
    <property type="entry name" value="P-loop_NTPase"/>
</dbReference>
<gene>
    <name evidence="2" type="ORF">G3W62_20545</name>
</gene>